<dbReference type="HAMAP" id="MF_01357">
    <property type="entry name" value="NDH1_NuoC"/>
    <property type="match status" value="1"/>
</dbReference>
<comment type="similarity">
    <text evidence="1">Belongs to the complex I 30 kDa subunit family.</text>
</comment>
<dbReference type="Pfam" id="PF00329">
    <property type="entry name" value="Complex1_30kDa"/>
    <property type="match status" value="1"/>
</dbReference>
<dbReference type="GO" id="GO:0008137">
    <property type="term" value="F:NADH dehydrogenase (ubiquinone) activity"/>
    <property type="evidence" value="ECO:0007669"/>
    <property type="project" value="InterPro"/>
</dbReference>
<evidence type="ECO:0000256" key="2">
    <source>
        <dbReference type="ARBA" id="ARBA00022448"/>
    </source>
</evidence>
<dbReference type="EMBL" id="LAZR01036739">
    <property type="protein sequence ID" value="KKL24050.1"/>
    <property type="molecule type" value="Genomic_DNA"/>
</dbReference>
<dbReference type="PROSITE" id="PS00542">
    <property type="entry name" value="COMPLEX1_30K"/>
    <property type="match status" value="1"/>
</dbReference>
<name>A0A0F9BQ89_9ZZZZ</name>
<evidence type="ECO:0000313" key="4">
    <source>
        <dbReference type="EMBL" id="KKL24050.1"/>
    </source>
</evidence>
<evidence type="ECO:0000259" key="3">
    <source>
        <dbReference type="Pfam" id="PF00329"/>
    </source>
</evidence>
<sequence length="170" mass="20061">MGINPKNSVLVERLLQHFDGEVLDTVVYKDEVSHLVKKNALLLICRFLKNDPEFKMNYLVDVLGVDYVPASPRFEVVYHLYSIPKRHRIRLKVKLNDGESVPSVTGIWQSANWPERETYDMFGITFDRHPDLKRIYMAPDWEGFPLRKDYPLRGYKDRYNPFGEEKEDVL</sequence>
<evidence type="ECO:0000256" key="1">
    <source>
        <dbReference type="ARBA" id="ARBA00007569"/>
    </source>
</evidence>
<dbReference type="InterPro" id="IPR020396">
    <property type="entry name" value="NADH_UbQ_OxRdtase_CS"/>
</dbReference>
<dbReference type="InterPro" id="IPR010218">
    <property type="entry name" value="NADH_DH_suC"/>
</dbReference>
<protein>
    <recommendedName>
        <fullName evidence="3">NADH:ubiquinone oxidoreductase 30kDa subunit domain-containing protein</fullName>
    </recommendedName>
</protein>
<feature type="domain" description="NADH:ubiquinone oxidoreductase 30kDa subunit" evidence="3">
    <location>
        <begin position="36"/>
        <end position="155"/>
    </location>
</feature>
<organism evidence="4">
    <name type="scientific">marine sediment metagenome</name>
    <dbReference type="NCBI Taxonomy" id="412755"/>
    <lineage>
        <taxon>unclassified sequences</taxon>
        <taxon>metagenomes</taxon>
        <taxon>ecological metagenomes</taxon>
    </lineage>
</organism>
<dbReference type="InterPro" id="IPR001268">
    <property type="entry name" value="NADH_UbQ_OxRdtase_30kDa_su"/>
</dbReference>
<proteinExistence type="inferred from homology"/>
<dbReference type="PANTHER" id="PTHR10884:SF14">
    <property type="entry name" value="NADH DEHYDROGENASE [UBIQUINONE] IRON-SULFUR PROTEIN 3, MITOCHONDRIAL"/>
    <property type="match status" value="1"/>
</dbReference>
<dbReference type="AlphaFoldDB" id="A0A0F9BQ89"/>
<reference evidence="4" key="1">
    <citation type="journal article" date="2015" name="Nature">
        <title>Complex archaea that bridge the gap between prokaryotes and eukaryotes.</title>
        <authorList>
            <person name="Spang A."/>
            <person name="Saw J.H."/>
            <person name="Jorgensen S.L."/>
            <person name="Zaremba-Niedzwiedzka K."/>
            <person name="Martijn J."/>
            <person name="Lind A.E."/>
            <person name="van Eijk R."/>
            <person name="Schleper C."/>
            <person name="Guy L."/>
            <person name="Ettema T.J."/>
        </authorList>
    </citation>
    <scope>NUCLEOTIDE SEQUENCE</scope>
</reference>
<gene>
    <name evidence="4" type="ORF">LCGC14_2419230</name>
</gene>
<dbReference type="GO" id="GO:0016651">
    <property type="term" value="F:oxidoreductase activity, acting on NAD(P)H"/>
    <property type="evidence" value="ECO:0007669"/>
    <property type="project" value="InterPro"/>
</dbReference>
<dbReference type="NCBIfam" id="TIGR01961">
    <property type="entry name" value="NuoC_fam"/>
    <property type="match status" value="1"/>
</dbReference>
<keyword evidence="2" id="KW-0813">Transport</keyword>
<dbReference type="PANTHER" id="PTHR10884">
    <property type="entry name" value="NADH DEHYDROGENASE UBIQUINONE IRON-SULFUR PROTEIN 3"/>
    <property type="match status" value="1"/>
</dbReference>
<dbReference type="Gene3D" id="3.30.460.80">
    <property type="entry name" value="NADH:ubiquinone oxidoreductase, 30kDa subunit"/>
    <property type="match status" value="1"/>
</dbReference>
<dbReference type="InterPro" id="IPR037232">
    <property type="entry name" value="NADH_quin_OxRdtase_su_C/D-like"/>
</dbReference>
<accession>A0A0F9BQ89</accession>
<dbReference type="SUPFAM" id="SSF143243">
    <property type="entry name" value="Nqo5-like"/>
    <property type="match status" value="1"/>
</dbReference>
<comment type="caution">
    <text evidence="4">The sequence shown here is derived from an EMBL/GenBank/DDBJ whole genome shotgun (WGS) entry which is preliminary data.</text>
</comment>